<feature type="region of interest" description="Disordered" evidence="1">
    <location>
        <begin position="466"/>
        <end position="514"/>
    </location>
</feature>
<evidence type="ECO:0000313" key="2">
    <source>
        <dbReference type="EMBL" id="ESZ90368.1"/>
    </source>
</evidence>
<protein>
    <submittedName>
        <fullName evidence="2">Uncharacterized protein</fullName>
    </submittedName>
</protein>
<feature type="compositionally biased region" description="Polar residues" evidence="1">
    <location>
        <begin position="293"/>
        <end position="316"/>
    </location>
</feature>
<comment type="caution">
    <text evidence="2">The sequence shown here is derived from an EMBL/GenBank/DDBJ whole genome shotgun (WGS) entry which is preliminary data.</text>
</comment>
<dbReference type="HOGENOM" id="CLU_418064_0_0_1"/>
<feature type="compositionally biased region" description="Polar residues" evidence="1">
    <location>
        <begin position="565"/>
        <end position="578"/>
    </location>
</feature>
<evidence type="ECO:0000256" key="1">
    <source>
        <dbReference type="SAM" id="MobiDB-lite"/>
    </source>
</evidence>
<feature type="compositionally biased region" description="Polar residues" evidence="1">
    <location>
        <begin position="257"/>
        <end position="274"/>
    </location>
</feature>
<reference evidence="2 3" key="1">
    <citation type="journal article" date="2014" name="Genome Announc.">
        <title>Draft genome sequence of Sclerotinia borealis, a psychrophilic plant pathogenic fungus.</title>
        <authorList>
            <person name="Mardanov A.V."/>
            <person name="Beletsky A.V."/>
            <person name="Kadnikov V.V."/>
            <person name="Ignatov A.N."/>
            <person name="Ravin N.V."/>
        </authorList>
    </citation>
    <scope>NUCLEOTIDE SEQUENCE [LARGE SCALE GENOMIC DNA]</scope>
    <source>
        <strain evidence="3">F-4157</strain>
    </source>
</reference>
<accession>W9C3V6</accession>
<organism evidence="2 3">
    <name type="scientific">Sclerotinia borealis (strain F-4128)</name>
    <dbReference type="NCBI Taxonomy" id="1432307"/>
    <lineage>
        <taxon>Eukaryota</taxon>
        <taxon>Fungi</taxon>
        <taxon>Dikarya</taxon>
        <taxon>Ascomycota</taxon>
        <taxon>Pezizomycotina</taxon>
        <taxon>Leotiomycetes</taxon>
        <taxon>Helotiales</taxon>
        <taxon>Sclerotiniaceae</taxon>
        <taxon>Sclerotinia</taxon>
    </lineage>
</organism>
<feature type="region of interest" description="Disordered" evidence="1">
    <location>
        <begin position="235"/>
        <end position="338"/>
    </location>
</feature>
<keyword evidence="3" id="KW-1185">Reference proteome</keyword>
<feature type="compositionally biased region" description="Basic and acidic residues" evidence="1">
    <location>
        <begin position="317"/>
        <end position="333"/>
    </location>
</feature>
<feature type="region of interest" description="Disordered" evidence="1">
    <location>
        <begin position="565"/>
        <end position="624"/>
    </location>
</feature>
<name>W9C3V6_SCLBF</name>
<dbReference type="Proteomes" id="UP000019487">
    <property type="component" value="Unassembled WGS sequence"/>
</dbReference>
<evidence type="ECO:0000313" key="3">
    <source>
        <dbReference type="Proteomes" id="UP000019487"/>
    </source>
</evidence>
<gene>
    <name evidence="2" type="ORF">SBOR_9240</name>
</gene>
<dbReference type="AlphaFoldDB" id="W9C3V6"/>
<feature type="compositionally biased region" description="Basic and acidic residues" evidence="1">
    <location>
        <begin position="279"/>
        <end position="292"/>
    </location>
</feature>
<proteinExistence type="predicted"/>
<feature type="compositionally biased region" description="Basic and acidic residues" evidence="1">
    <location>
        <begin position="466"/>
        <end position="491"/>
    </location>
</feature>
<dbReference type="OrthoDB" id="3549727at2759"/>
<sequence length="656" mass="73715">MPKNQNHEIWLNNYFDQNNVNGELSETSQEIADKCNAACDTKLFKRGPAPKNRLIMIDGVDSQTVGRHMGERKAKKDDQPRAIRRNNEEVKKFEAVYKIRSRPWTGDKMLLMDVNNITHDKVKTYFEEKARQEAKKAKKAGGQQLQDWQDLQSSRVRSNKYAYKMWAEYKKDEAEYVRKLKNGLMSLETGEVIEGNSSEHPSSVLNPNNGHLLSMDDVDRSVEAVEEGANEVVNEVSNESAHSMGISMESVPDTRNRYGSTTSPSKYPTRQNNFPPIKGQDKESVDQKRLSDTNRSVQNVGSQMSFNDNSLGTGSSSDKHFSQDPESYDDRLDAPQPKTNLSKVKTFAFQTPSDGGGHIPGLMQPSTSYVVHPSHIDTMHMGLRASNRDRSSNIGGSRLDGSGWQYRRKEQSAISQAQIKGSSQVDYEVQDIIEYPNNSSQMVSAASSKKRRKALFEEEPFDIRPLKRQERLKSEEQPEREQQFQHQRQYDGLDVGVGDGSEGHAPELSGGMPLSMEQPPEWYWMLNTAALLDQPHNRGISHQGGEVDISSNAAYLKGSLETGSIVSRENQPLQQNNRLPGDRAKNAADGGEVNKESQSAGNGSCLDEEYVTREEDQPGYIPETSSVMGYTNAWYYQGRLRTSNPPAENPLRFQDC</sequence>
<dbReference type="EMBL" id="AYSA01000638">
    <property type="protein sequence ID" value="ESZ90368.1"/>
    <property type="molecule type" value="Genomic_DNA"/>
</dbReference>